<feature type="compositionally biased region" description="Low complexity" evidence="1">
    <location>
        <begin position="19"/>
        <end position="31"/>
    </location>
</feature>
<reference evidence="2" key="1">
    <citation type="submission" date="2021-02" db="EMBL/GenBank/DDBJ databases">
        <authorList>
            <person name="Nowell W R."/>
        </authorList>
    </citation>
    <scope>NUCLEOTIDE SEQUENCE</scope>
</reference>
<dbReference type="Proteomes" id="UP000663848">
    <property type="component" value="Unassembled WGS sequence"/>
</dbReference>
<accession>A0A820UIY3</accession>
<evidence type="ECO:0000256" key="1">
    <source>
        <dbReference type="SAM" id="MobiDB-lite"/>
    </source>
</evidence>
<dbReference type="EMBL" id="CAJOBR010000230">
    <property type="protein sequence ID" value="CAF4484082.1"/>
    <property type="molecule type" value="Genomic_DNA"/>
</dbReference>
<evidence type="ECO:0000313" key="2">
    <source>
        <dbReference type="EMBL" id="CAF4484082.1"/>
    </source>
</evidence>
<sequence>MDFQLNTKNLPPPPPPPSSSSSSLAAAAASSTMKRSFHGRKLQYQEKVLEQSILPQQTAILSPTYLTADRAWKTVATIVTHKPGHDQKRQEMELKNIGKVANHHLFDADPRRLSITNTANTTSTGVAIHQRRTSIINYYQRRNSQLRKSSFTTSTLVIYAVYEVLEWNG</sequence>
<organism evidence="2 3">
    <name type="scientific">Rotaria socialis</name>
    <dbReference type="NCBI Taxonomy" id="392032"/>
    <lineage>
        <taxon>Eukaryota</taxon>
        <taxon>Metazoa</taxon>
        <taxon>Spiralia</taxon>
        <taxon>Gnathifera</taxon>
        <taxon>Rotifera</taxon>
        <taxon>Eurotatoria</taxon>
        <taxon>Bdelloidea</taxon>
        <taxon>Philodinida</taxon>
        <taxon>Philodinidae</taxon>
        <taxon>Rotaria</taxon>
    </lineage>
</organism>
<comment type="caution">
    <text evidence="2">The sequence shown here is derived from an EMBL/GenBank/DDBJ whole genome shotgun (WGS) entry which is preliminary data.</text>
</comment>
<name>A0A820UIY3_9BILA</name>
<proteinExistence type="predicted"/>
<gene>
    <name evidence="2" type="ORF">QYT958_LOCUS3289</name>
</gene>
<protein>
    <submittedName>
        <fullName evidence="2">Uncharacterized protein</fullName>
    </submittedName>
</protein>
<dbReference type="AlphaFoldDB" id="A0A820UIY3"/>
<feature type="region of interest" description="Disordered" evidence="1">
    <location>
        <begin position="1"/>
        <end position="32"/>
    </location>
</feature>
<evidence type="ECO:0000313" key="3">
    <source>
        <dbReference type="Proteomes" id="UP000663848"/>
    </source>
</evidence>